<evidence type="ECO:0000259" key="8">
    <source>
        <dbReference type="PROSITE" id="PS51362"/>
    </source>
</evidence>
<dbReference type="CDD" id="cd13756">
    <property type="entry name" value="TGF_beta_BMPs_GDFs"/>
    <property type="match status" value="1"/>
</dbReference>
<comment type="caution">
    <text evidence="9">The sequence shown here is derived from an EMBL/GenBank/DDBJ whole genome shotgun (WGS) entry which is preliminary data.</text>
</comment>
<dbReference type="OrthoDB" id="6135292at2759"/>
<dbReference type="EMBL" id="JAIZAY010000003">
    <property type="protein sequence ID" value="KAJ8044953.1"/>
    <property type="molecule type" value="Genomic_DNA"/>
</dbReference>
<keyword evidence="3" id="KW-0964">Secreted</keyword>
<dbReference type="SUPFAM" id="SSF57501">
    <property type="entry name" value="Cystine-knot cytokines"/>
    <property type="match status" value="1"/>
</dbReference>
<feature type="compositionally biased region" description="Basic and acidic residues" evidence="7">
    <location>
        <begin position="150"/>
        <end position="172"/>
    </location>
</feature>
<dbReference type="SMART" id="SM00204">
    <property type="entry name" value="TGFB"/>
    <property type="match status" value="1"/>
</dbReference>
<dbReference type="GO" id="GO:0008083">
    <property type="term" value="F:growth factor activity"/>
    <property type="evidence" value="ECO:0007669"/>
    <property type="project" value="UniProtKB-KW"/>
</dbReference>
<reference evidence="9" key="1">
    <citation type="submission" date="2021-10" db="EMBL/GenBank/DDBJ databases">
        <title>Tropical sea cucumber genome reveals ecological adaptation and Cuvierian tubules defense mechanism.</title>
        <authorList>
            <person name="Chen T."/>
        </authorList>
    </citation>
    <scope>NUCLEOTIDE SEQUENCE</scope>
    <source>
        <strain evidence="9">Nanhai2018</strain>
        <tissue evidence="9">Muscle</tissue>
    </source>
</reference>
<evidence type="ECO:0000256" key="7">
    <source>
        <dbReference type="SAM" id="MobiDB-lite"/>
    </source>
</evidence>
<evidence type="ECO:0000256" key="3">
    <source>
        <dbReference type="ARBA" id="ARBA00022525"/>
    </source>
</evidence>
<evidence type="ECO:0000256" key="1">
    <source>
        <dbReference type="ARBA" id="ARBA00004613"/>
    </source>
</evidence>
<comment type="subcellular location">
    <subcellularLocation>
        <location evidence="1">Secreted</location>
    </subcellularLocation>
</comment>
<feature type="region of interest" description="Disordered" evidence="7">
    <location>
        <begin position="147"/>
        <end position="172"/>
    </location>
</feature>
<dbReference type="Proteomes" id="UP001152320">
    <property type="component" value="Chromosome 3"/>
</dbReference>
<dbReference type="GO" id="GO:0005615">
    <property type="term" value="C:extracellular space"/>
    <property type="evidence" value="ECO:0007669"/>
    <property type="project" value="TreeGrafter"/>
</dbReference>
<evidence type="ECO:0000256" key="6">
    <source>
        <dbReference type="RuleBase" id="RU000354"/>
    </source>
</evidence>
<dbReference type="InterPro" id="IPR001839">
    <property type="entry name" value="TGF-b_C"/>
</dbReference>
<protein>
    <submittedName>
        <fullName evidence="9">Bone morphogenetic protein 7</fullName>
    </submittedName>
</protein>
<dbReference type="InterPro" id="IPR017948">
    <property type="entry name" value="TGFb_CS"/>
</dbReference>
<dbReference type="GO" id="GO:0005125">
    <property type="term" value="F:cytokine activity"/>
    <property type="evidence" value="ECO:0007669"/>
    <property type="project" value="TreeGrafter"/>
</dbReference>
<dbReference type="InterPro" id="IPR029034">
    <property type="entry name" value="Cystine-knot_cytokine"/>
</dbReference>
<evidence type="ECO:0000256" key="4">
    <source>
        <dbReference type="ARBA" id="ARBA00023030"/>
    </source>
</evidence>
<evidence type="ECO:0000256" key="5">
    <source>
        <dbReference type="ARBA" id="ARBA00023157"/>
    </source>
</evidence>
<evidence type="ECO:0000313" key="9">
    <source>
        <dbReference type="EMBL" id="KAJ8044953.1"/>
    </source>
</evidence>
<dbReference type="Pfam" id="PF00019">
    <property type="entry name" value="TGF_beta"/>
    <property type="match status" value="1"/>
</dbReference>
<keyword evidence="10" id="KW-1185">Reference proteome</keyword>
<dbReference type="AlphaFoldDB" id="A0A9Q1HHC6"/>
<sequence length="294" mass="33210">MYDEKFTSRQQFYLVFTQNQPAGANPNPNGTTHNEDWERSEEVVVEVADESSFTNDFGARGKYVEHAGFHIGKYQVYNATEIIPYARAGNGSQLVIKASVHLGNLSVEVKNFIVTTPGNAKSPLLVAFDNPHLESYIRFLTQNRGQPIEGYEHPPNSHDDGLTTPDKRPKRETKDDCRLRDWYVSFNDINWRELVYVPAGYSANFCHGSCHLGSPLRVLNATWPVSNHALLRSLFRHQMRRSNLSGPQELPPHSCCVPVQFEPLTMLYLEMSEPTSFYVLKSVPNMVATKCGCA</sequence>
<keyword evidence="5" id="KW-1015">Disulfide bond</keyword>
<comment type="similarity">
    <text evidence="2 6">Belongs to the TGF-beta family.</text>
</comment>
<accession>A0A9Q1HHC6</accession>
<dbReference type="PANTHER" id="PTHR11848">
    <property type="entry name" value="TGF-BETA FAMILY"/>
    <property type="match status" value="1"/>
</dbReference>
<dbReference type="Gene3D" id="2.10.90.10">
    <property type="entry name" value="Cystine-knot cytokines"/>
    <property type="match status" value="1"/>
</dbReference>
<name>A0A9Q1HHC6_HOLLE</name>
<evidence type="ECO:0000313" key="10">
    <source>
        <dbReference type="Proteomes" id="UP001152320"/>
    </source>
</evidence>
<evidence type="ECO:0000256" key="2">
    <source>
        <dbReference type="ARBA" id="ARBA00006656"/>
    </source>
</evidence>
<dbReference type="PROSITE" id="PS51362">
    <property type="entry name" value="TGF_BETA_2"/>
    <property type="match status" value="1"/>
</dbReference>
<dbReference type="InterPro" id="IPR015615">
    <property type="entry name" value="TGF-beta-rel"/>
</dbReference>
<organism evidence="9 10">
    <name type="scientific">Holothuria leucospilota</name>
    <name type="common">Black long sea cucumber</name>
    <name type="synonym">Mertensiothuria leucospilota</name>
    <dbReference type="NCBI Taxonomy" id="206669"/>
    <lineage>
        <taxon>Eukaryota</taxon>
        <taxon>Metazoa</taxon>
        <taxon>Echinodermata</taxon>
        <taxon>Eleutherozoa</taxon>
        <taxon>Echinozoa</taxon>
        <taxon>Holothuroidea</taxon>
        <taxon>Aspidochirotacea</taxon>
        <taxon>Aspidochirotida</taxon>
        <taxon>Holothuriidae</taxon>
        <taxon>Holothuria</taxon>
    </lineage>
</organism>
<proteinExistence type="inferred from homology"/>
<gene>
    <name evidence="9" type="ORF">HOLleu_07858</name>
</gene>
<feature type="domain" description="TGF-beta family profile" evidence="8">
    <location>
        <begin position="168"/>
        <end position="294"/>
    </location>
</feature>
<dbReference type="PROSITE" id="PS00250">
    <property type="entry name" value="TGF_BETA_1"/>
    <property type="match status" value="1"/>
</dbReference>
<keyword evidence="4 6" id="KW-0339">Growth factor</keyword>